<dbReference type="AlphaFoldDB" id="A2FBP2"/>
<feature type="transmembrane region" description="Helical" evidence="1">
    <location>
        <begin position="209"/>
        <end position="229"/>
    </location>
</feature>
<name>A2FBP2_TRIV3</name>
<feature type="transmembrane region" description="Helical" evidence="1">
    <location>
        <begin position="169"/>
        <end position="189"/>
    </location>
</feature>
<gene>
    <name evidence="2" type="ORF">TVAG_346810</name>
</gene>
<dbReference type="EMBL" id="DS113705">
    <property type="protein sequence ID" value="EAX97679.1"/>
    <property type="molecule type" value="Genomic_DNA"/>
</dbReference>
<feature type="transmembrane region" description="Helical" evidence="1">
    <location>
        <begin position="130"/>
        <end position="149"/>
    </location>
</feature>
<dbReference type="RefSeq" id="XP_001310609.1">
    <property type="nucleotide sequence ID" value="XM_001310608.1"/>
</dbReference>
<evidence type="ECO:0000313" key="3">
    <source>
        <dbReference type="Proteomes" id="UP000001542"/>
    </source>
</evidence>
<dbReference type="Proteomes" id="UP000001542">
    <property type="component" value="Unassembled WGS sequence"/>
</dbReference>
<dbReference type="InParanoid" id="A2FBP2"/>
<feature type="transmembrane region" description="Helical" evidence="1">
    <location>
        <begin position="63"/>
        <end position="81"/>
    </location>
</feature>
<keyword evidence="1" id="KW-0472">Membrane</keyword>
<evidence type="ECO:0008006" key="4">
    <source>
        <dbReference type="Google" id="ProtNLM"/>
    </source>
</evidence>
<evidence type="ECO:0000313" key="2">
    <source>
        <dbReference type="EMBL" id="EAX97679.1"/>
    </source>
</evidence>
<keyword evidence="1" id="KW-0812">Transmembrane</keyword>
<reference evidence="2" key="1">
    <citation type="submission" date="2006-10" db="EMBL/GenBank/DDBJ databases">
        <authorList>
            <person name="Amadeo P."/>
            <person name="Zhao Q."/>
            <person name="Wortman J."/>
            <person name="Fraser-Liggett C."/>
            <person name="Carlton J."/>
        </authorList>
    </citation>
    <scope>NUCLEOTIDE SEQUENCE</scope>
    <source>
        <strain evidence="2">G3</strain>
    </source>
</reference>
<sequence>MSEEIITLLRCFTEDCPYHWMWFGGSIAFIVFFSVLFFYGLIPIIKYRLEFWSLSTLNRSSRICFIFAILLKLVLHPLTFIDWKDHRTRRILGFIIYSLPSYFITTCYTLVLISWITICMQILPLKIVKIFVKAKVSLIIYNVIIYGLYISGLVFECLKQPGKLLKCSGYFEIFRDIILALIYIAFIVLLERGLKDDSFAETNIEQKKLLRLVIFLSIMLLARGAISVAQVAMHNTSICKIPFFSAVCFSEMCVEGIPLFVLLRINNGFLGTKRKMSFDLGTHSLIEG</sequence>
<organism evidence="2 3">
    <name type="scientific">Trichomonas vaginalis (strain ATCC PRA-98 / G3)</name>
    <dbReference type="NCBI Taxonomy" id="412133"/>
    <lineage>
        <taxon>Eukaryota</taxon>
        <taxon>Metamonada</taxon>
        <taxon>Parabasalia</taxon>
        <taxon>Trichomonadida</taxon>
        <taxon>Trichomonadidae</taxon>
        <taxon>Trichomonas</taxon>
    </lineage>
</organism>
<feature type="transmembrane region" description="Helical" evidence="1">
    <location>
        <begin position="20"/>
        <end position="42"/>
    </location>
</feature>
<feature type="transmembrane region" description="Helical" evidence="1">
    <location>
        <begin position="241"/>
        <end position="265"/>
    </location>
</feature>
<evidence type="ECO:0000256" key="1">
    <source>
        <dbReference type="SAM" id="Phobius"/>
    </source>
</evidence>
<keyword evidence="3" id="KW-1185">Reference proteome</keyword>
<keyword evidence="1" id="KW-1133">Transmembrane helix</keyword>
<dbReference type="VEuPathDB" id="TrichDB:TVAG_346810"/>
<proteinExistence type="predicted"/>
<protein>
    <recommendedName>
        <fullName evidence="4">THH1/TOM1/TOM3 domain-containing protein</fullName>
    </recommendedName>
</protein>
<dbReference type="VEuPathDB" id="TrichDB:TVAGG3_0937940"/>
<dbReference type="OrthoDB" id="10568454at2759"/>
<reference evidence="2" key="2">
    <citation type="journal article" date="2007" name="Science">
        <title>Draft genome sequence of the sexually transmitted pathogen Trichomonas vaginalis.</title>
        <authorList>
            <person name="Carlton J.M."/>
            <person name="Hirt R.P."/>
            <person name="Silva J.C."/>
            <person name="Delcher A.L."/>
            <person name="Schatz M."/>
            <person name="Zhao Q."/>
            <person name="Wortman J.R."/>
            <person name="Bidwell S.L."/>
            <person name="Alsmark U.C.M."/>
            <person name="Besteiro S."/>
            <person name="Sicheritz-Ponten T."/>
            <person name="Noel C.J."/>
            <person name="Dacks J.B."/>
            <person name="Foster P.G."/>
            <person name="Simillion C."/>
            <person name="Van de Peer Y."/>
            <person name="Miranda-Saavedra D."/>
            <person name="Barton G.J."/>
            <person name="Westrop G.D."/>
            <person name="Mueller S."/>
            <person name="Dessi D."/>
            <person name="Fiori P.L."/>
            <person name="Ren Q."/>
            <person name="Paulsen I."/>
            <person name="Zhang H."/>
            <person name="Bastida-Corcuera F.D."/>
            <person name="Simoes-Barbosa A."/>
            <person name="Brown M.T."/>
            <person name="Hayes R.D."/>
            <person name="Mukherjee M."/>
            <person name="Okumura C.Y."/>
            <person name="Schneider R."/>
            <person name="Smith A.J."/>
            <person name="Vanacova S."/>
            <person name="Villalvazo M."/>
            <person name="Haas B.J."/>
            <person name="Pertea M."/>
            <person name="Feldblyum T.V."/>
            <person name="Utterback T.R."/>
            <person name="Shu C.L."/>
            <person name="Osoegawa K."/>
            <person name="de Jong P.J."/>
            <person name="Hrdy I."/>
            <person name="Horvathova L."/>
            <person name="Zubacova Z."/>
            <person name="Dolezal P."/>
            <person name="Malik S.B."/>
            <person name="Logsdon J.M. Jr."/>
            <person name="Henze K."/>
            <person name="Gupta A."/>
            <person name="Wang C.C."/>
            <person name="Dunne R.L."/>
            <person name="Upcroft J.A."/>
            <person name="Upcroft P."/>
            <person name="White O."/>
            <person name="Salzberg S.L."/>
            <person name="Tang P."/>
            <person name="Chiu C.-H."/>
            <person name="Lee Y.-S."/>
            <person name="Embley T.M."/>
            <person name="Coombs G.H."/>
            <person name="Mottram J.C."/>
            <person name="Tachezy J."/>
            <person name="Fraser-Liggett C.M."/>
            <person name="Johnson P.J."/>
        </authorList>
    </citation>
    <scope>NUCLEOTIDE SEQUENCE [LARGE SCALE GENOMIC DNA]</scope>
    <source>
        <strain evidence="2">G3</strain>
    </source>
</reference>
<accession>A2FBP2</accession>
<dbReference type="KEGG" id="tva:4755466"/>
<feature type="transmembrane region" description="Helical" evidence="1">
    <location>
        <begin position="101"/>
        <end position="123"/>
    </location>
</feature>